<dbReference type="Proteomes" id="UP000593566">
    <property type="component" value="Unassembled WGS sequence"/>
</dbReference>
<feature type="region of interest" description="Disordered" evidence="4">
    <location>
        <begin position="299"/>
        <end position="321"/>
    </location>
</feature>
<dbReference type="PROSITE" id="PS51194">
    <property type="entry name" value="HELICASE_CTER"/>
    <property type="match status" value="1"/>
</dbReference>
<accession>A0A8H6FEF8</accession>
<dbReference type="GO" id="GO:0006281">
    <property type="term" value="P:DNA repair"/>
    <property type="evidence" value="ECO:0007669"/>
    <property type="project" value="TreeGrafter"/>
</dbReference>
<protein>
    <submittedName>
        <fullName evidence="7">Uncharacterized protein</fullName>
    </submittedName>
</protein>
<dbReference type="SMART" id="SM00487">
    <property type="entry name" value="DEXDc"/>
    <property type="match status" value="1"/>
</dbReference>
<keyword evidence="8" id="KW-1185">Reference proteome</keyword>
<dbReference type="InterPro" id="IPR000330">
    <property type="entry name" value="SNF2_N"/>
</dbReference>
<dbReference type="EMBL" id="JACCJB010000008">
    <property type="protein sequence ID" value="KAF6225051.1"/>
    <property type="molecule type" value="Genomic_DNA"/>
</dbReference>
<dbReference type="PANTHER" id="PTHR45626:SF52">
    <property type="entry name" value="SINGLE-STRANDED DNA-DEPENDENT ATPASE (EUROFUNG)"/>
    <property type="match status" value="1"/>
</dbReference>
<dbReference type="GO" id="GO:0008094">
    <property type="term" value="F:ATP-dependent activity, acting on DNA"/>
    <property type="evidence" value="ECO:0007669"/>
    <property type="project" value="TreeGrafter"/>
</dbReference>
<dbReference type="GO" id="GO:0016787">
    <property type="term" value="F:hydrolase activity"/>
    <property type="evidence" value="ECO:0007669"/>
    <property type="project" value="UniProtKB-KW"/>
</dbReference>
<sequence>MDSREPDHWPRKRIRLESTFQSRIISYSSSQDRTLDEGRDHGVYTQVLPRLNLEEAGNINPSISTYETHHHLTVDHQSTQYTRLDHRGTIRPEGNISSLPLALSAAAGTASDSNDGLSNRDPTDQVCFGMLDNIPVHQLKSNSLDTASFPVYLDTGSEALQLQKSCGTVVGRLNPRHSKLIRVLYDGESIELQALFVPSPSRHAWTRLSKPTGRKPERLQARFPTLSVIVYGSMDMFESTGNFLSRCSEYLQSPLCCDRDVPYCNPQSLVGRNKDPQMTFKLQGDLPLSQVETMTRGADPSAVLETEDSNPETGAPAAVKSSLYSHQKRALSFMLMRERGMRPFIKQQEQWRAIFDESDSITKHLNTATGEVCDIRPVEVRGGVLADSMGLGKSLSIISLLATDWPHHNMGSLELSPTLLVVPPSLLRTWEEELRRHLHPGTLRHWLYHGRKRSEDMSSMLAHDIVITTYEVVATEWKSLEKGPRPLFSINWRRIVLDEGKPLCLQTIEQANASYLAHEIRVGTTLRAKAICALRGHIRWVSTGTPIQNRWEDLASLLKFLRVYPDQDLRSLTTMLRRNAVNSNLRSILAPLCLRRSKQAIDLPSRTDRTHKVDFDAEEATHYNSINIRVTGFLEQQAGQTSLGSYSNILTKINSLRQICNLGTYYQGDIGALETQVTAMQEVFDGMISTGAAVCCKCDRDLSKGDENNESRIGGTDGIESKTRIATCGEIICASCFALSEIVKCPSDGRCQHQSSCELFTVSSSGSFGLPAIQSNSRLPVKMRALQEDLLALPETDKSIVFSFWTTTLDLAGLALDQVHLPYTRVDGTMLAKQRQLALESFVEEPRIRTILISLRCGSTGLNLTAANHVFLMEPQWNPMVEDQAFDRVHRIGQKKDVTTVRYIVKNTLEESIRHQQSKKRNLAEQAFALAKGHNDWIERIRAMLSAVP</sequence>
<keyword evidence="2" id="KW-0378">Hydrolase</keyword>
<dbReference type="GO" id="GO:0005634">
    <property type="term" value="C:nucleus"/>
    <property type="evidence" value="ECO:0007669"/>
    <property type="project" value="TreeGrafter"/>
</dbReference>
<evidence type="ECO:0000259" key="6">
    <source>
        <dbReference type="PROSITE" id="PS51194"/>
    </source>
</evidence>
<evidence type="ECO:0000256" key="4">
    <source>
        <dbReference type="SAM" id="MobiDB-lite"/>
    </source>
</evidence>
<dbReference type="InterPro" id="IPR001650">
    <property type="entry name" value="Helicase_C-like"/>
</dbReference>
<dbReference type="AlphaFoldDB" id="A0A8H6FEF8"/>
<evidence type="ECO:0000256" key="3">
    <source>
        <dbReference type="ARBA" id="ARBA00022840"/>
    </source>
</evidence>
<evidence type="ECO:0000259" key="5">
    <source>
        <dbReference type="PROSITE" id="PS51192"/>
    </source>
</evidence>
<gene>
    <name evidence="7" type="ORF">HO133_010246</name>
</gene>
<dbReference type="SMART" id="SM00490">
    <property type="entry name" value="HELICc"/>
    <property type="match status" value="1"/>
</dbReference>
<evidence type="ECO:0000256" key="2">
    <source>
        <dbReference type="ARBA" id="ARBA00022801"/>
    </source>
</evidence>
<feature type="domain" description="Helicase ATP-binding" evidence="5">
    <location>
        <begin position="374"/>
        <end position="564"/>
    </location>
</feature>
<dbReference type="Pfam" id="PF00271">
    <property type="entry name" value="Helicase_C"/>
    <property type="match status" value="1"/>
</dbReference>
<reference evidence="7 8" key="1">
    <citation type="journal article" date="2020" name="Genomics">
        <title>Complete, high-quality genomes from long-read metagenomic sequencing of two wolf lichen thalli reveals enigmatic genome architecture.</title>
        <authorList>
            <person name="McKenzie S.K."/>
            <person name="Walston R.F."/>
            <person name="Allen J.L."/>
        </authorList>
    </citation>
    <scope>NUCLEOTIDE SEQUENCE [LARGE SCALE GENOMIC DNA]</scope>
    <source>
        <strain evidence="7">WasteWater1</strain>
    </source>
</reference>
<comment type="caution">
    <text evidence="7">The sequence shown here is derived from an EMBL/GenBank/DDBJ whole genome shotgun (WGS) entry which is preliminary data.</text>
</comment>
<dbReference type="PROSITE" id="PS51192">
    <property type="entry name" value="HELICASE_ATP_BIND_1"/>
    <property type="match status" value="1"/>
</dbReference>
<dbReference type="InterPro" id="IPR050628">
    <property type="entry name" value="SNF2_RAD54_helicase_TF"/>
</dbReference>
<evidence type="ECO:0000313" key="7">
    <source>
        <dbReference type="EMBL" id="KAF6225051.1"/>
    </source>
</evidence>
<name>A0A8H6FEF8_9LECA</name>
<dbReference type="InterPro" id="IPR049730">
    <property type="entry name" value="SNF2/RAD54-like_C"/>
</dbReference>
<evidence type="ECO:0000256" key="1">
    <source>
        <dbReference type="ARBA" id="ARBA00022741"/>
    </source>
</evidence>
<keyword evidence="1" id="KW-0547">Nucleotide-binding</keyword>
<dbReference type="InterPro" id="IPR014001">
    <property type="entry name" value="Helicase_ATP-bd"/>
</dbReference>
<organism evidence="7 8">
    <name type="scientific">Letharia lupina</name>
    <dbReference type="NCBI Taxonomy" id="560253"/>
    <lineage>
        <taxon>Eukaryota</taxon>
        <taxon>Fungi</taxon>
        <taxon>Dikarya</taxon>
        <taxon>Ascomycota</taxon>
        <taxon>Pezizomycotina</taxon>
        <taxon>Lecanoromycetes</taxon>
        <taxon>OSLEUM clade</taxon>
        <taxon>Lecanoromycetidae</taxon>
        <taxon>Lecanorales</taxon>
        <taxon>Lecanorineae</taxon>
        <taxon>Parmeliaceae</taxon>
        <taxon>Letharia</taxon>
    </lineage>
</organism>
<dbReference type="CDD" id="cd18008">
    <property type="entry name" value="DEXDc_SHPRH-like"/>
    <property type="match status" value="1"/>
</dbReference>
<dbReference type="GeneID" id="59338638"/>
<dbReference type="Gene3D" id="3.40.50.10810">
    <property type="entry name" value="Tandem AAA-ATPase domain"/>
    <property type="match status" value="1"/>
</dbReference>
<feature type="domain" description="Helicase C-terminal" evidence="6">
    <location>
        <begin position="785"/>
        <end position="942"/>
    </location>
</feature>
<dbReference type="InterPro" id="IPR027417">
    <property type="entry name" value="P-loop_NTPase"/>
</dbReference>
<dbReference type="Gene3D" id="3.40.50.300">
    <property type="entry name" value="P-loop containing nucleotide triphosphate hydrolases"/>
    <property type="match status" value="1"/>
</dbReference>
<dbReference type="PANTHER" id="PTHR45626">
    <property type="entry name" value="TRANSCRIPTION TERMINATION FACTOR 2-RELATED"/>
    <property type="match status" value="1"/>
</dbReference>
<dbReference type="RefSeq" id="XP_037153918.1">
    <property type="nucleotide sequence ID" value="XM_037301101.1"/>
</dbReference>
<proteinExistence type="predicted"/>
<evidence type="ECO:0000313" key="8">
    <source>
        <dbReference type="Proteomes" id="UP000593566"/>
    </source>
</evidence>
<dbReference type="CDD" id="cd18793">
    <property type="entry name" value="SF2_C_SNF"/>
    <property type="match status" value="1"/>
</dbReference>
<dbReference type="Pfam" id="PF00176">
    <property type="entry name" value="SNF2-rel_dom"/>
    <property type="match status" value="1"/>
</dbReference>
<dbReference type="GO" id="GO:0005524">
    <property type="term" value="F:ATP binding"/>
    <property type="evidence" value="ECO:0007669"/>
    <property type="project" value="UniProtKB-KW"/>
</dbReference>
<dbReference type="InterPro" id="IPR038718">
    <property type="entry name" value="SNF2-like_sf"/>
</dbReference>
<keyword evidence="3" id="KW-0067">ATP-binding</keyword>
<dbReference type="SUPFAM" id="SSF52540">
    <property type="entry name" value="P-loop containing nucleoside triphosphate hydrolases"/>
    <property type="match status" value="2"/>
</dbReference>